<reference evidence="2 3" key="1">
    <citation type="journal article" date="2020" name="Front. Plant Sci.">
        <title>Isolation of Rhizosphere Bacteria That Improve Quality and Water Stress Tolerance in Greenhouse Ornamentals.</title>
        <authorList>
            <person name="Nordstedt N.P."/>
            <person name="Jones M.L."/>
        </authorList>
    </citation>
    <scope>NUCLEOTIDE SEQUENCE [LARGE SCALE GENOMIC DNA]</scope>
    <source>
        <strain evidence="2 3">C2F7</strain>
    </source>
</reference>
<dbReference type="RefSeq" id="WP_175360447.1">
    <property type="nucleotide sequence ID" value="NZ_JABFMS010000027.1"/>
</dbReference>
<feature type="transmembrane region" description="Helical" evidence="1">
    <location>
        <begin position="59"/>
        <end position="79"/>
    </location>
</feature>
<feature type="transmembrane region" description="Helical" evidence="1">
    <location>
        <begin position="135"/>
        <end position="155"/>
    </location>
</feature>
<name>A0AAJ3KXI7_9PSED</name>
<dbReference type="Proteomes" id="UP000562723">
    <property type="component" value="Unassembled WGS sequence"/>
</dbReference>
<dbReference type="AlphaFoldDB" id="A0AAJ3KXI7"/>
<evidence type="ECO:0000313" key="2">
    <source>
        <dbReference type="EMBL" id="NUT82430.1"/>
    </source>
</evidence>
<comment type="caution">
    <text evidence="2">The sequence shown here is derived from an EMBL/GenBank/DDBJ whole genome shotgun (WGS) entry which is preliminary data.</text>
</comment>
<accession>A0AAJ3KXI7</accession>
<proteinExistence type="predicted"/>
<keyword evidence="1" id="KW-0472">Membrane</keyword>
<evidence type="ECO:0000313" key="3">
    <source>
        <dbReference type="Proteomes" id="UP000562723"/>
    </source>
</evidence>
<organism evidence="2 3">
    <name type="scientific">Pseudomonas brassicacearum</name>
    <dbReference type="NCBI Taxonomy" id="930166"/>
    <lineage>
        <taxon>Bacteria</taxon>
        <taxon>Pseudomonadati</taxon>
        <taxon>Pseudomonadota</taxon>
        <taxon>Gammaproteobacteria</taxon>
        <taxon>Pseudomonadales</taxon>
        <taxon>Pseudomonadaceae</taxon>
        <taxon>Pseudomonas</taxon>
    </lineage>
</organism>
<dbReference type="EMBL" id="JABFMS010000027">
    <property type="protein sequence ID" value="NUT82430.1"/>
    <property type="molecule type" value="Genomic_DNA"/>
</dbReference>
<sequence>MKLMKREKQGIDFKYLAKKALSELAIATLLGALPVAIYATNPKALDSITGGLLASGELINHAGYLIYLYMAATAIRYGMRFTSETIQERFVAFHNLTAEIGTSFITIIRTGLGAMIGVLVLALTTDIIILDRSDYAGLAAYILIVSIVSTGLAVLHEILAVVSKKPKYENDLRFDTRLKR</sequence>
<keyword evidence="1" id="KW-1133">Transmembrane helix</keyword>
<feature type="transmembrane region" description="Helical" evidence="1">
    <location>
        <begin position="20"/>
        <end position="39"/>
    </location>
</feature>
<protein>
    <submittedName>
        <fullName evidence="2">Uncharacterized protein</fullName>
    </submittedName>
</protein>
<feature type="transmembrane region" description="Helical" evidence="1">
    <location>
        <begin position="100"/>
        <end position="123"/>
    </location>
</feature>
<gene>
    <name evidence="2" type="ORF">HNO85_15900</name>
</gene>
<evidence type="ECO:0000256" key="1">
    <source>
        <dbReference type="SAM" id="Phobius"/>
    </source>
</evidence>
<keyword evidence="1" id="KW-0812">Transmembrane</keyword>